<evidence type="ECO:0000259" key="12">
    <source>
        <dbReference type="Pfam" id="PF01494"/>
    </source>
</evidence>
<keyword evidence="7 11" id="KW-0560">Oxidoreductase</keyword>
<keyword evidence="5 11" id="KW-0999">Mitochondrion inner membrane</keyword>
<dbReference type="InterPro" id="IPR010971">
    <property type="entry name" value="UbiH/COQ6"/>
</dbReference>
<dbReference type="InterPro" id="IPR051205">
    <property type="entry name" value="UbiH/COQ6_monooxygenase"/>
</dbReference>
<protein>
    <recommendedName>
        <fullName evidence="11">Ubiquinone biosynthesis monooxygenase COQ6, mitochondrial</fullName>
        <ecNumber evidence="11">1.14.15.45</ecNumber>
    </recommendedName>
    <alternativeName>
        <fullName evidence="11">2-methoxy-6-polyprenolphenol 4-hydroxylase</fullName>
        <ecNumber evidence="11">1.14.15.46</ecNumber>
    </alternativeName>
</protein>
<accession>A0ABM0GSW4</accession>
<keyword evidence="9 11" id="KW-0496">Mitochondrion</keyword>
<evidence type="ECO:0000256" key="8">
    <source>
        <dbReference type="ARBA" id="ARBA00023033"/>
    </source>
</evidence>
<dbReference type="RefSeq" id="XP_002736637.1">
    <property type="nucleotide sequence ID" value="XM_002736591.2"/>
</dbReference>
<dbReference type="HAMAP" id="MF_03193">
    <property type="entry name" value="COQ6_monooxygenase"/>
    <property type="match status" value="1"/>
</dbReference>
<dbReference type="PANTHER" id="PTHR43876:SF7">
    <property type="entry name" value="UBIQUINONE BIOSYNTHESIS MONOOXYGENASE COQ6, MITOCHONDRIAL"/>
    <property type="match status" value="1"/>
</dbReference>
<keyword evidence="4 11" id="KW-0831">Ubiquinone biosynthesis</keyword>
<evidence type="ECO:0000256" key="9">
    <source>
        <dbReference type="ARBA" id="ARBA00023128"/>
    </source>
</evidence>
<evidence type="ECO:0000256" key="1">
    <source>
        <dbReference type="ARBA" id="ARBA00001974"/>
    </source>
</evidence>
<comment type="cofactor">
    <cofactor evidence="1 11">
        <name>FAD</name>
        <dbReference type="ChEBI" id="CHEBI:57692"/>
    </cofactor>
</comment>
<comment type="pathway">
    <text evidence="11">Cofactor biosynthesis; ubiquinone biosynthesis.</text>
</comment>
<feature type="domain" description="FAD-binding" evidence="12">
    <location>
        <begin position="366"/>
        <end position="432"/>
    </location>
</feature>
<evidence type="ECO:0000313" key="14">
    <source>
        <dbReference type="RefSeq" id="XP_002736637.1"/>
    </source>
</evidence>
<organism evidence="13 14">
    <name type="scientific">Saccoglossus kowalevskii</name>
    <name type="common">Acorn worm</name>
    <dbReference type="NCBI Taxonomy" id="10224"/>
    <lineage>
        <taxon>Eukaryota</taxon>
        <taxon>Metazoa</taxon>
        <taxon>Hemichordata</taxon>
        <taxon>Enteropneusta</taxon>
        <taxon>Harrimaniidae</taxon>
        <taxon>Saccoglossus</taxon>
    </lineage>
</organism>
<evidence type="ECO:0000256" key="11">
    <source>
        <dbReference type="HAMAP-Rule" id="MF_03193"/>
    </source>
</evidence>
<keyword evidence="10 11" id="KW-0472">Membrane</keyword>
<dbReference type="InterPro" id="IPR000689">
    <property type="entry name" value="UbQ_mOase_COQ6"/>
</dbReference>
<comment type="subunit">
    <text evidence="11">Component of a multi-subunit COQ enzyme complex.</text>
</comment>
<dbReference type="Gene3D" id="3.50.50.60">
    <property type="entry name" value="FAD/NAD(P)-binding domain"/>
    <property type="match status" value="2"/>
</dbReference>
<gene>
    <name evidence="14" type="primary">LOC100367074</name>
</gene>
<dbReference type="Proteomes" id="UP000694865">
    <property type="component" value="Unplaced"/>
</dbReference>
<proteinExistence type="inferred from homology"/>
<evidence type="ECO:0000256" key="3">
    <source>
        <dbReference type="ARBA" id="ARBA00022630"/>
    </source>
</evidence>
<dbReference type="Pfam" id="PF01494">
    <property type="entry name" value="FAD_binding_3"/>
    <property type="match status" value="2"/>
</dbReference>
<dbReference type="EC" id="1.14.15.46" evidence="11"/>
<evidence type="ECO:0000256" key="5">
    <source>
        <dbReference type="ARBA" id="ARBA00022792"/>
    </source>
</evidence>
<keyword evidence="3 11" id="KW-0285">Flavoprotein</keyword>
<comment type="function">
    <text evidence="11">FAD-dependent monooxygenase required for two non-consecutive steps during ubiquinone biosynthesis. Required for the C5-ring hydroxylation during ubiquinone biosynthesis by catalyzing the hydroxylation of 4-hydroxy-3-(all-trans-polyprenyl)benzoic acid to 3,4-dihydroxy-5-(all-trans-polyprenyl)benzoic acid. Also acts downstream of coq4, for the C1-hydroxylation during ubiquinone biosynthesis by catalyzing the hydroxylation of 2-methoxy-6-(all-trans-polyprenyl)phenol to 2-methoxy-6-(all-trans-polyprenyl)benzene-1,4-diol. The electrons required for the hydroxylation reaction are funneled indirectly to coq6 from NADPH via a ferredoxin/ferredoxin reductase system.</text>
</comment>
<comment type="subcellular location">
    <subcellularLocation>
        <location evidence="11">Mitochondrion inner membrane</location>
        <topology evidence="11">Peripheral membrane protein</topology>
        <orientation evidence="11">Matrix side</orientation>
    </subcellularLocation>
</comment>
<feature type="domain" description="FAD-binding" evidence="12">
    <location>
        <begin position="45"/>
        <end position="307"/>
    </location>
</feature>
<evidence type="ECO:0000313" key="13">
    <source>
        <dbReference type="Proteomes" id="UP000694865"/>
    </source>
</evidence>
<comment type="catalytic activity">
    <reaction evidence="11">
        <text>a 4-hydroxy-3-(all-trans-polyprenyl)benzoate + 2 reduced [2Fe-2S]-[ferredoxin] + O2 + 2 H(+) = a 3,4-dihydroxy-5-(all-trans-polyprenyl)benzoate + 2 oxidized [2Fe-2S]-[ferredoxin] + H2O</text>
        <dbReference type="Rhea" id="RHEA:81195"/>
        <dbReference type="Rhea" id="RHEA-COMP:9514"/>
        <dbReference type="Rhea" id="RHEA-COMP:10000"/>
        <dbReference type="Rhea" id="RHEA-COMP:10001"/>
        <dbReference type="Rhea" id="RHEA-COMP:10930"/>
        <dbReference type="ChEBI" id="CHEBI:15377"/>
        <dbReference type="ChEBI" id="CHEBI:15378"/>
        <dbReference type="ChEBI" id="CHEBI:15379"/>
        <dbReference type="ChEBI" id="CHEBI:33737"/>
        <dbReference type="ChEBI" id="CHEBI:33738"/>
        <dbReference type="ChEBI" id="CHEBI:64694"/>
        <dbReference type="ChEBI" id="CHEBI:78396"/>
        <dbReference type="EC" id="1.14.15.45"/>
    </reaction>
</comment>
<dbReference type="InterPro" id="IPR002938">
    <property type="entry name" value="FAD-bd"/>
</dbReference>
<keyword evidence="6 11" id="KW-0274">FAD</keyword>
<evidence type="ECO:0000256" key="6">
    <source>
        <dbReference type="ARBA" id="ARBA00022827"/>
    </source>
</evidence>
<dbReference type="NCBIfam" id="TIGR01989">
    <property type="entry name" value="COQ6"/>
    <property type="match status" value="1"/>
</dbReference>
<evidence type="ECO:0000256" key="10">
    <source>
        <dbReference type="ARBA" id="ARBA00023136"/>
    </source>
</evidence>
<reference evidence="14" key="1">
    <citation type="submission" date="2025-08" db="UniProtKB">
        <authorList>
            <consortium name="RefSeq"/>
        </authorList>
    </citation>
    <scope>IDENTIFICATION</scope>
    <source>
        <tissue evidence="14">Testes</tissue>
    </source>
</reference>
<dbReference type="PRINTS" id="PR00420">
    <property type="entry name" value="RNGMNOXGNASE"/>
</dbReference>
<dbReference type="InterPro" id="IPR036188">
    <property type="entry name" value="FAD/NAD-bd_sf"/>
</dbReference>
<comment type="similarity">
    <text evidence="2 11">Belongs to the UbiH/COQ6 family.</text>
</comment>
<dbReference type="EC" id="1.14.15.45" evidence="11"/>
<dbReference type="GeneID" id="100367074"/>
<evidence type="ECO:0000256" key="4">
    <source>
        <dbReference type="ARBA" id="ARBA00022688"/>
    </source>
</evidence>
<name>A0ABM0GSW4_SACKO</name>
<keyword evidence="13" id="KW-1185">Reference proteome</keyword>
<sequence length="480" mass="52333">MSLFGASRLSIGLVGVRRSLPRSALLARLFCSTETESAGEHGFYHVTIAGGGMVGTAMACALGSHPMFEGKNILLLEAGPSKTYSDSVPDLYSNRVSSLNPGTVELLKSIGAWQYLSKMRVKPYKRIQVWDSCSDAMITFDRDNFSKEVAHIVENNLTINALSKVIDSLKGDRVETRYRSMVKTIDLPKQGDNAKYPFVKVYLENGEEIHTQLLIGADGANSSLRRMANINHINWSYDQSAVVSTLQLAEPIENNVAWQRFLPTGPIAMLPLSDTESSLVWSTSNQDAKKLVDLPEDQFIDAVNNAFWQESEKHPLVDTAGQIMGNVLSTLLPSTGGSSIRQLPPSIIGIDDNSRAMFPLGLGHSTQYVKPRLVLIGDAAHRVHPLAGLGVNLGFADVASLRDILVEAVKNAEDLGALPHLLDYETERQKHVVPIMATVDGLKRLFSTDAAPAVLLRSLGLQATNAFKPLKDLFVQGASR</sequence>
<keyword evidence="8 11" id="KW-0503">Monooxygenase</keyword>
<comment type="catalytic activity">
    <reaction evidence="11">
        <text>a 2-methoxy-6-(all-trans-polyprenyl)phenol + 2 reduced [2Fe-2S]-[ferredoxin] + O2 + 2 H(+) = a 2-methoxy-6-(all-trans-polyprenyl)benzene-1,4-diol + 2 oxidized [2Fe-2S]-[ferredoxin] + H2O</text>
        <dbReference type="Rhea" id="RHEA:81183"/>
        <dbReference type="Rhea" id="RHEA-COMP:9551"/>
        <dbReference type="Rhea" id="RHEA-COMP:10000"/>
        <dbReference type="Rhea" id="RHEA-COMP:10001"/>
        <dbReference type="Rhea" id="RHEA-COMP:10858"/>
        <dbReference type="ChEBI" id="CHEBI:15377"/>
        <dbReference type="ChEBI" id="CHEBI:15378"/>
        <dbReference type="ChEBI" id="CHEBI:15379"/>
        <dbReference type="ChEBI" id="CHEBI:33737"/>
        <dbReference type="ChEBI" id="CHEBI:33738"/>
        <dbReference type="ChEBI" id="CHEBI:62731"/>
        <dbReference type="ChEBI" id="CHEBI:84166"/>
        <dbReference type="EC" id="1.14.15.46"/>
    </reaction>
</comment>
<evidence type="ECO:0000256" key="2">
    <source>
        <dbReference type="ARBA" id="ARBA00005349"/>
    </source>
</evidence>
<dbReference type="PANTHER" id="PTHR43876">
    <property type="entry name" value="UBIQUINONE BIOSYNTHESIS MONOOXYGENASE COQ6, MITOCHONDRIAL"/>
    <property type="match status" value="1"/>
</dbReference>
<dbReference type="NCBIfam" id="TIGR01988">
    <property type="entry name" value="Ubi-OHases"/>
    <property type="match status" value="1"/>
</dbReference>
<dbReference type="SUPFAM" id="SSF51905">
    <property type="entry name" value="FAD/NAD(P)-binding domain"/>
    <property type="match status" value="1"/>
</dbReference>
<evidence type="ECO:0000256" key="7">
    <source>
        <dbReference type="ARBA" id="ARBA00023002"/>
    </source>
</evidence>